<organism evidence="1 2">
    <name type="scientific">Gossypium arboreum</name>
    <name type="common">Tree cotton</name>
    <name type="synonym">Gossypium nanking</name>
    <dbReference type="NCBI Taxonomy" id="29729"/>
    <lineage>
        <taxon>Eukaryota</taxon>
        <taxon>Viridiplantae</taxon>
        <taxon>Streptophyta</taxon>
        <taxon>Embryophyta</taxon>
        <taxon>Tracheophyta</taxon>
        <taxon>Spermatophyta</taxon>
        <taxon>Magnoliopsida</taxon>
        <taxon>eudicotyledons</taxon>
        <taxon>Gunneridae</taxon>
        <taxon>Pentapetalae</taxon>
        <taxon>rosids</taxon>
        <taxon>malvids</taxon>
        <taxon>Malvales</taxon>
        <taxon>Malvaceae</taxon>
        <taxon>Malvoideae</taxon>
        <taxon>Gossypium</taxon>
    </lineage>
</organism>
<dbReference type="EMBL" id="JARKNE010000002">
    <property type="protein sequence ID" value="KAK5842527.1"/>
    <property type="molecule type" value="Genomic_DNA"/>
</dbReference>
<dbReference type="Proteomes" id="UP001358586">
    <property type="component" value="Chromosome 2"/>
</dbReference>
<name>A0ABR0QUG5_GOSAR</name>
<proteinExistence type="predicted"/>
<reference evidence="1 2" key="1">
    <citation type="submission" date="2023-03" db="EMBL/GenBank/DDBJ databases">
        <title>WGS of Gossypium arboreum.</title>
        <authorList>
            <person name="Yu D."/>
        </authorList>
    </citation>
    <scope>NUCLEOTIDE SEQUENCE [LARGE SCALE GENOMIC DNA]</scope>
    <source>
        <tissue evidence="1">Leaf</tissue>
    </source>
</reference>
<gene>
    <name evidence="1" type="ORF">PVK06_004898</name>
</gene>
<protein>
    <submittedName>
        <fullName evidence="1">Uncharacterized protein</fullName>
    </submittedName>
</protein>
<sequence>MEFLSTYRESYTVPIYRLMIEQHSREGTVEWYNGDRVLRQFGCIQYIPDPPLQDNLMARRPQMDISSDLQPLLEYIQWYSSTGKPYLLGGQLTVVTLHMQRPGAYEPVAYIVVEPEPEADLEPEPELEAESE</sequence>
<keyword evidence="2" id="KW-1185">Reference proteome</keyword>
<comment type="caution">
    <text evidence="1">The sequence shown here is derived from an EMBL/GenBank/DDBJ whole genome shotgun (WGS) entry which is preliminary data.</text>
</comment>
<evidence type="ECO:0000313" key="2">
    <source>
        <dbReference type="Proteomes" id="UP001358586"/>
    </source>
</evidence>
<accession>A0ABR0QUG5</accession>
<evidence type="ECO:0000313" key="1">
    <source>
        <dbReference type="EMBL" id="KAK5842527.1"/>
    </source>
</evidence>